<dbReference type="PANTHER" id="PTHR34296:SF2">
    <property type="entry name" value="ABC TRANSPORTER GUANOSINE-BINDING PROTEIN NUPN"/>
    <property type="match status" value="1"/>
</dbReference>
<organism evidence="9 10">
    <name type="scientific">Georgenia subflava</name>
    <dbReference type="NCBI Taxonomy" id="1622177"/>
    <lineage>
        <taxon>Bacteria</taxon>
        <taxon>Bacillati</taxon>
        <taxon>Actinomycetota</taxon>
        <taxon>Actinomycetes</taxon>
        <taxon>Micrococcales</taxon>
        <taxon>Bogoriellaceae</taxon>
        <taxon>Georgenia</taxon>
    </lineage>
</organism>
<keyword evidence="5" id="KW-0472">Membrane</keyword>
<comment type="subcellular location">
    <subcellularLocation>
        <location evidence="1">Cell membrane</location>
        <topology evidence="1">Lipid-anchor</topology>
    </subcellularLocation>
</comment>
<dbReference type="InterPro" id="IPR003760">
    <property type="entry name" value="PnrA-like"/>
</dbReference>
<name>A0A6N7EJF7_9MICO</name>
<keyword evidence="4" id="KW-0732">Signal</keyword>
<evidence type="ECO:0000256" key="2">
    <source>
        <dbReference type="ARBA" id="ARBA00008610"/>
    </source>
</evidence>
<keyword evidence="6" id="KW-0449">Lipoprotein</keyword>
<accession>A0A6N7EJF7</accession>
<evidence type="ECO:0000313" key="9">
    <source>
        <dbReference type="EMBL" id="MPV36675.1"/>
    </source>
</evidence>
<dbReference type="Proteomes" id="UP000437709">
    <property type="component" value="Unassembled WGS sequence"/>
</dbReference>
<dbReference type="InterPro" id="IPR050957">
    <property type="entry name" value="BMP_lipoprotein"/>
</dbReference>
<gene>
    <name evidence="9" type="ORF">GB881_06325</name>
</gene>
<feature type="region of interest" description="Disordered" evidence="7">
    <location>
        <begin position="72"/>
        <end position="96"/>
    </location>
</feature>
<dbReference type="CDD" id="cd06354">
    <property type="entry name" value="PBP1_PrnA-like"/>
    <property type="match status" value="1"/>
</dbReference>
<feature type="domain" description="ABC transporter substrate-binding protein PnrA-like" evidence="8">
    <location>
        <begin position="105"/>
        <end position="409"/>
    </location>
</feature>
<keyword evidence="10" id="KW-1185">Reference proteome</keyword>
<sequence>MRPTSGFPAIVSALISADPGPGGPGALPAERATPPQELGHYLQEIRVKKSIYATALAATAALALAACGAAPEDEEPAAGGDETTASESTDDATEGADNSDFLACVVSDQGGWDDQSFNQSAFEGLQAAVSELGIEQADAESQADSDYGPNVDSMVQQGCNLTIGVGFLLEDPIQAAAEANPDTNFALIDSTFSDADFNPVELENAKPIIFNTAEAAYLAGYVAAAMTETGTVATFGGLQIPSVSIFMDGFADGVAKHNEDNGTDVQLLGWDKEAQNGSFTGDFENQANGQTLTEQFIAQGADIVMPVAGPVGLGAAAAAQAAGDVKIIGVDSDWYESTEYGAIALTSVVKQIGQAVQDTITESVEGNFTNEPYIGTLENEGVGLAPFHDFDAEVPQEVKDAVTALQEQIVSGELVVESPNAP</sequence>
<evidence type="ECO:0000256" key="5">
    <source>
        <dbReference type="ARBA" id="ARBA00023136"/>
    </source>
</evidence>
<keyword evidence="3" id="KW-1003">Cell membrane</keyword>
<evidence type="ECO:0000256" key="1">
    <source>
        <dbReference type="ARBA" id="ARBA00004193"/>
    </source>
</evidence>
<dbReference type="InterPro" id="IPR028082">
    <property type="entry name" value="Peripla_BP_I"/>
</dbReference>
<comment type="similarity">
    <text evidence="2">Belongs to the BMP lipoprotein family.</text>
</comment>
<proteinExistence type="inferred from homology"/>
<evidence type="ECO:0000256" key="6">
    <source>
        <dbReference type="ARBA" id="ARBA00023288"/>
    </source>
</evidence>
<dbReference type="SUPFAM" id="SSF53822">
    <property type="entry name" value="Periplasmic binding protein-like I"/>
    <property type="match status" value="1"/>
</dbReference>
<dbReference type="PANTHER" id="PTHR34296">
    <property type="entry name" value="TRANSCRIPTIONAL ACTIVATOR PROTEIN MED"/>
    <property type="match status" value="1"/>
</dbReference>
<evidence type="ECO:0000313" key="10">
    <source>
        <dbReference type="Proteomes" id="UP000437709"/>
    </source>
</evidence>
<evidence type="ECO:0000256" key="7">
    <source>
        <dbReference type="SAM" id="MobiDB-lite"/>
    </source>
</evidence>
<comment type="caution">
    <text evidence="9">The sequence shown here is derived from an EMBL/GenBank/DDBJ whole genome shotgun (WGS) entry which is preliminary data.</text>
</comment>
<reference evidence="9 10" key="1">
    <citation type="submission" date="2019-10" db="EMBL/GenBank/DDBJ databases">
        <title>Georgenia wutianyii sp. nov. and Georgenia yuyongxinii sp. nov. isolated from plateau pika (Ochotona curzoniae) in the Qinghai-Tibet plateau of China.</title>
        <authorList>
            <person name="Tian Z."/>
        </authorList>
    </citation>
    <scope>NUCLEOTIDE SEQUENCE [LARGE SCALE GENOMIC DNA]</scope>
    <source>
        <strain evidence="9 10">JCM 19765</strain>
    </source>
</reference>
<dbReference type="EMBL" id="WHPC01000016">
    <property type="protein sequence ID" value="MPV36675.1"/>
    <property type="molecule type" value="Genomic_DNA"/>
</dbReference>
<dbReference type="AlphaFoldDB" id="A0A6N7EJF7"/>
<protein>
    <submittedName>
        <fullName evidence="9">BMP family ABC transporter substrate-binding protein</fullName>
    </submittedName>
</protein>
<evidence type="ECO:0000256" key="4">
    <source>
        <dbReference type="ARBA" id="ARBA00022729"/>
    </source>
</evidence>
<dbReference type="GO" id="GO:0005886">
    <property type="term" value="C:plasma membrane"/>
    <property type="evidence" value="ECO:0007669"/>
    <property type="project" value="UniProtKB-SubCell"/>
</dbReference>
<dbReference type="Pfam" id="PF02608">
    <property type="entry name" value="Bmp"/>
    <property type="match status" value="1"/>
</dbReference>
<dbReference type="OrthoDB" id="9784230at2"/>
<evidence type="ECO:0000259" key="8">
    <source>
        <dbReference type="Pfam" id="PF02608"/>
    </source>
</evidence>
<evidence type="ECO:0000256" key="3">
    <source>
        <dbReference type="ARBA" id="ARBA00022475"/>
    </source>
</evidence>
<dbReference type="Gene3D" id="3.40.50.2300">
    <property type="match status" value="2"/>
</dbReference>